<gene>
    <name evidence="4" type="ORF">C7Y72_19345</name>
</gene>
<evidence type="ECO:0000313" key="5">
    <source>
        <dbReference type="Proteomes" id="UP000240739"/>
    </source>
</evidence>
<keyword evidence="2" id="KW-0233">DNA recombination</keyword>
<dbReference type="Pfam" id="PF13408">
    <property type="entry name" value="Zn_ribbon_recom"/>
    <property type="match status" value="1"/>
</dbReference>
<dbReference type="EMBL" id="PYYB01000003">
    <property type="protein sequence ID" value="PTL55785.1"/>
    <property type="molecule type" value="Genomic_DNA"/>
</dbReference>
<dbReference type="InterPro" id="IPR025827">
    <property type="entry name" value="Zn_ribbon_recom_dom"/>
</dbReference>
<evidence type="ECO:0000259" key="3">
    <source>
        <dbReference type="PROSITE" id="PS51737"/>
    </source>
</evidence>
<reference evidence="4 5" key="1">
    <citation type="submission" date="2018-03" db="EMBL/GenBank/DDBJ databases">
        <title>Aquarubrobacter algicola gen. nov., sp. nov., a novel actinobacterium isolated from shallow eutrophic lake during the end of cyanobacterial harmful algal blooms.</title>
        <authorList>
            <person name="Chun S.J."/>
        </authorList>
    </citation>
    <scope>NUCLEOTIDE SEQUENCE [LARGE SCALE GENOMIC DNA]</scope>
    <source>
        <strain evidence="4 5">Seoho-28</strain>
    </source>
</reference>
<dbReference type="Proteomes" id="UP000240739">
    <property type="component" value="Unassembled WGS sequence"/>
</dbReference>
<protein>
    <recommendedName>
        <fullName evidence="3">Recombinase domain-containing protein</fullName>
    </recommendedName>
</protein>
<dbReference type="PANTHER" id="PTHR30461:SF2">
    <property type="entry name" value="SERINE RECOMBINASE PINE-RELATED"/>
    <property type="match status" value="1"/>
</dbReference>
<dbReference type="InterPro" id="IPR050639">
    <property type="entry name" value="SSR_resolvase"/>
</dbReference>
<dbReference type="Gene3D" id="3.90.1750.20">
    <property type="entry name" value="Putative Large Serine Recombinase, Chain B, Domain 2"/>
    <property type="match status" value="1"/>
</dbReference>
<dbReference type="PROSITE" id="PS51737">
    <property type="entry name" value="RECOMBINASE_DNA_BIND"/>
    <property type="match status" value="1"/>
</dbReference>
<proteinExistence type="predicted"/>
<evidence type="ECO:0000256" key="2">
    <source>
        <dbReference type="ARBA" id="ARBA00023172"/>
    </source>
</evidence>
<dbReference type="PANTHER" id="PTHR30461">
    <property type="entry name" value="DNA-INVERTASE FROM LAMBDOID PROPHAGE"/>
    <property type="match status" value="1"/>
</dbReference>
<comment type="caution">
    <text evidence="4">The sequence shown here is derived from an EMBL/GenBank/DDBJ whole genome shotgun (WGS) entry which is preliminary data.</text>
</comment>
<accession>A0A2T4UE89</accession>
<organism evidence="4 5">
    <name type="scientific">Paraconexibacter algicola</name>
    <dbReference type="NCBI Taxonomy" id="2133960"/>
    <lineage>
        <taxon>Bacteria</taxon>
        <taxon>Bacillati</taxon>
        <taxon>Actinomycetota</taxon>
        <taxon>Thermoleophilia</taxon>
        <taxon>Solirubrobacterales</taxon>
        <taxon>Paraconexibacteraceae</taxon>
        <taxon>Paraconexibacter</taxon>
    </lineage>
</organism>
<keyword evidence="1" id="KW-0238">DNA-binding</keyword>
<feature type="domain" description="Recombinase" evidence="3">
    <location>
        <begin position="1"/>
        <end position="82"/>
    </location>
</feature>
<dbReference type="GO" id="GO:0000150">
    <property type="term" value="F:DNA strand exchange activity"/>
    <property type="evidence" value="ECO:0007669"/>
    <property type="project" value="InterPro"/>
</dbReference>
<keyword evidence="5" id="KW-1185">Reference proteome</keyword>
<dbReference type="InterPro" id="IPR038109">
    <property type="entry name" value="DNA_bind_recomb_sf"/>
</dbReference>
<dbReference type="Pfam" id="PF07508">
    <property type="entry name" value="Recombinase"/>
    <property type="match status" value="1"/>
</dbReference>
<evidence type="ECO:0000313" key="4">
    <source>
        <dbReference type="EMBL" id="PTL55785.1"/>
    </source>
</evidence>
<name>A0A2T4UE89_9ACTN</name>
<dbReference type="AlphaFoldDB" id="A0A2T4UE89"/>
<dbReference type="GO" id="GO:0003677">
    <property type="term" value="F:DNA binding"/>
    <property type="evidence" value="ECO:0007669"/>
    <property type="project" value="UniProtKB-KW"/>
</dbReference>
<sequence length="317" mass="34087">MPDDRADEVRAAFRARAAGRPVSEIADRLAMTTSGVRHLLANRVYLGELRVGEHVNEAAHEPLVTRDEWEAAQVRVARPARSPRARDREPALLSGIARCAACGHALIPGMSGRSRTYGCAVRHSGVRCPGPTTITRARLDEHVVAISLGELARLRVEAVRDDRDVDGARARLADAEADLRGYLEATAGLGVDPGALAAGALERQRRVDEARDGLRRLLAVRPVVPGVGDGAEAWGRLDGHGRALLLRALLEVVVVRSAGRGGRGARVPVEERVRVVAYGTGLFDRAPFERAHEPAGLRPILWPDLDDPGVLRAPVGE</sequence>
<evidence type="ECO:0000256" key="1">
    <source>
        <dbReference type="ARBA" id="ARBA00023125"/>
    </source>
</evidence>
<dbReference type="InterPro" id="IPR011109">
    <property type="entry name" value="DNA_bind_recombinase_dom"/>
</dbReference>